<comment type="similarity">
    <text evidence="7 8">Belongs to the PINc/VapC protein family.</text>
</comment>
<dbReference type="Gene3D" id="3.40.50.1010">
    <property type="entry name" value="5'-nuclease"/>
    <property type="match status" value="1"/>
</dbReference>
<evidence type="ECO:0000256" key="3">
    <source>
        <dbReference type="ARBA" id="ARBA00022722"/>
    </source>
</evidence>
<evidence type="ECO:0000259" key="9">
    <source>
        <dbReference type="Pfam" id="PF01850"/>
    </source>
</evidence>
<keyword evidence="4 8" id="KW-0479">Metal-binding</keyword>
<feature type="binding site" evidence="8">
    <location>
        <position position="5"/>
    </location>
    <ligand>
        <name>Mg(2+)</name>
        <dbReference type="ChEBI" id="CHEBI:18420"/>
    </ligand>
</feature>
<name>A0ABS5UQV4_9BIFI</name>
<dbReference type="InterPro" id="IPR002716">
    <property type="entry name" value="PIN_dom"/>
</dbReference>
<comment type="caution">
    <text evidence="10">The sequence shown here is derived from an EMBL/GenBank/DDBJ whole genome shotgun (WGS) entry which is preliminary data.</text>
</comment>
<dbReference type="EC" id="3.1.-.-" evidence="8"/>
<comment type="cofactor">
    <cofactor evidence="1 8">
        <name>Mg(2+)</name>
        <dbReference type="ChEBI" id="CHEBI:18420"/>
    </cofactor>
</comment>
<dbReference type="SUPFAM" id="SSF88723">
    <property type="entry name" value="PIN domain-like"/>
    <property type="match status" value="1"/>
</dbReference>
<evidence type="ECO:0000256" key="5">
    <source>
        <dbReference type="ARBA" id="ARBA00022801"/>
    </source>
</evidence>
<keyword evidence="11" id="KW-1185">Reference proteome</keyword>
<keyword evidence="2 8" id="KW-1277">Toxin-antitoxin system</keyword>
<keyword evidence="3 8" id="KW-0540">Nuclease</keyword>
<evidence type="ECO:0000313" key="11">
    <source>
        <dbReference type="Proteomes" id="UP000773064"/>
    </source>
</evidence>
<accession>A0ABS5UQV4</accession>
<dbReference type="InterPro" id="IPR050556">
    <property type="entry name" value="Type_II_TA_system_RNase"/>
</dbReference>
<protein>
    <recommendedName>
        <fullName evidence="8">Ribonuclease VapC</fullName>
        <shortName evidence="8">RNase VapC</shortName>
        <ecNumber evidence="8">3.1.-.-</ecNumber>
    </recommendedName>
    <alternativeName>
        <fullName evidence="8">Toxin VapC</fullName>
    </alternativeName>
</protein>
<proteinExistence type="inferred from homology"/>
<dbReference type="Proteomes" id="UP000773064">
    <property type="component" value="Unassembled WGS sequence"/>
</dbReference>
<keyword evidence="8" id="KW-0800">Toxin</keyword>
<reference evidence="10 11" key="1">
    <citation type="journal article" date="2021" name="Environ. Microbiol.">
        <title>Genetic insights into the dark matter of the mammalian gut microbiota through targeted genome reconstruction.</title>
        <authorList>
            <person name="Lugli G.A."/>
            <person name="Alessandri G."/>
            <person name="Milani C."/>
            <person name="Viappiani A."/>
            <person name="Fontana F."/>
            <person name="Tarracchini C."/>
            <person name="Mancabelli L."/>
            <person name="Argentini C."/>
            <person name="Ruiz L."/>
            <person name="Margolles A."/>
            <person name="van Sinderen D."/>
            <person name="Turroni F."/>
            <person name="Ventura M."/>
        </authorList>
    </citation>
    <scope>NUCLEOTIDE SEQUENCE [LARGE SCALE GENOMIC DNA]</scope>
    <source>
        <strain evidence="10 11">MA2</strain>
    </source>
</reference>
<evidence type="ECO:0000256" key="6">
    <source>
        <dbReference type="ARBA" id="ARBA00022842"/>
    </source>
</evidence>
<comment type="function">
    <text evidence="8">Toxic component of a toxin-antitoxin (TA) system. An RNase.</text>
</comment>
<feature type="domain" description="PIN" evidence="9">
    <location>
        <begin position="2"/>
        <end position="123"/>
    </location>
</feature>
<evidence type="ECO:0000256" key="1">
    <source>
        <dbReference type="ARBA" id="ARBA00001946"/>
    </source>
</evidence>
<dbReference type="CDD" id="cd18731">
    <property type="entry name" value="PIN_NgFitB-like"/>
    <property type="match status" value="1"/>
</dbReference>
<dbReference type="PANTHER" id="PTHR33653:SF1">
    <property type="entry name" value="RIBONUCLEASE VAPC2"/>
    <property type="match status" value="1"/>
</dbReference>
<keyword evidence="6 8" id="KW-0460">Magnesium</keyword>
<evidence type="ECO:0000256" key="4">
    <source>
        <dbReference type="ARBA" id="ARBA00022723"/>
    </source>
</evidence>
<dbReference type="RefSeq" id="WP_214358506.1">
    <property type="nucleotide sequence ID" value="NZ_JAFEJS010000007.1"/>
</dbReference>
<gene>
    <name evidence="8" type="primary">vapC</name>
    <name evidence="10" type="ORF">JS528_07765</name>
</gene>
<feature type="binding site" evidence="8">
    <location>
        <position position="103"/>
    </location>
    <ligand>
        <name>Mg(2+)</name>
        <dbReference type="ChEBI" id="CHEBI:18420"/>
    </ligand>
</feature>
<sequence length="140" mass="15591">MIILDTNILSELIKPRPNEQMMSWSAGFTDKDFAVTAITVGELFYGLGMLPDGKRKQTLARLIVRELEPFSDRILPFDNASAMHYAHIKFARREAGHPISEQDAMIAAIARAHGATVATRNAKDFEGTGVELVNPWEYAD</sequence>
<dbReference type="InterPro" id="IPR029060">
    <property type="entry name" value="PIN-like_dom_sf"/>
</dbReference>
<dbReference type="PANTHER" id="PTHR33653">
    <property type="entry name" value="RIBONUCLEASE VAPC2"/>
    <property type="match status" value="1"/>
</dbReference>
<dbReference type="Pfam" id="PF01850">
    <property type="entry name" value="PIN"/>
    <property type="match status" value="1"/>
</dbReference>
<dbReference type="HAMAP" id="MF_00265">
    <property type="entry name" value="VapC_Nob1"/>
    <property type="match status" value="1"/>
</dbReference>
<evidence type="ECO:0000256" key="8">
    <source>
        <dbReference type="HAMAP-Rule" id="MF_00265"/>
    </source>
</evidence>
<keyword evidence="5 8" id="KW-0378">Hydrolase</keyword>
<dbReference type="InterPro" id="IPR022907">
    <property type="entry name" value="VapC_family"/>
</dbReference>
<dbReference type="EMBL" id="JAFEJS010000007">
    <property type="protein sequence ID" value="MBT1173246.1"/>
    <property type="molecule type" value="Genomic_DNA"/>
</dbReference>
<evidence type="ECO:0000313" key="10">
    <source>
        <dbReference type="EMBL" id="MBT1173246.1"/>
    </source>
</evidence>
<evidence type="ECO:0000256" key="2">
    <source>
        <dbReference type="ARBA" id="ARBA00022649"/>
    </source>
</evidence>
<organism evidence="10 11">
    <name type="scientific">Bifidobacterium santillanense</name>
    <dbReference type="NCBI Taxonomy" id="2809028"/>
    <lineage>
        <taxon>Bacteria</taxon>
        <taxon>Bacillati</taxon>
        <taxon>Actinomycetota</taxon>
        <taxon>Actinomycetes</taxon>
        <taxon>Bifidobacteriales</taxon>
        <taxon>Bifidobacteriaceae</taxon>
        <taxon>Bifidobacterium</taxon>
    </lineage>
</organism>
<evidence type="ECO:0000256" key="7">
    <source>
        <dbReference type="ARBA" id="ARBA00038093"/>
    </source>
</evidence>